<organism evidence="2 3">
    <name type="scientific">Phytohabitans maris</name>
    <dbReference type="NCBI Taxonomy" id="3071409"/>
    <lineage>
        <taxon>Bacteria</taxon>
        <taxon>Bacillati</taxon>
        <taxon>Actinomycetota</taxon>
        <taxon>Actinomycetes</taxon>
        <taxon>Micromonosporales</taxon>
        <taxon>Micromonosporaceae</taxon>
    </lineage>
</organism>
<dbReference type="RefSeq" id="WP_308718625.1">
    <property type="nucleotide sequence ID" value="NZ_JAVHUY010000085.1"/>
</dbReference>
<sequence length="299" mass="31836">MWASAFQGGDMVELRVAGRVVAEYVVEPDVDPKHGPRPYLHPVRTLGGTTVTDVLPEDHRWHLGVSVALQDVNGTNLWGGRTYVRDAGYTWLDDHGRIAHEAWLPPVSPSPSSPVGPSSPSSPVGTDGPDGQDGTRLAERLLWLDPAGETLLVEERTLVAAPASRGWTLDVAFTLTAPPDAGVTLGSPATNGRPGGAGYGGFFWRLAPGLPDVFTSTVEGEEKCNGSTDPWLAVRGEGYTLVFTGLAGDDHWFVRAADYPGVCAALAWEHPLAIPAGGTLSRRYRVLVADGALDRETIQ</sequence>
<dbReference type="InterPro" id="IPR029475">
    <property type="entry name" value="DUF6807"/>
</dbReference>
<keyword evidence="3" id="KW-1185">Reference proteome</keyword>
<comment type="caution">
    <text evidence="2">The sequence shown here is derived from an EMBL/GenBank/DDBJ whole genome shotgun (WGS) entry which is preliminary data.</text>
</comment>
<accession>A0ABU0ZWL2</accession>
<dbReference type="Pfam" id="PF14100">
    <property type="entry name" value="DUF6807"/>
    <property type="match status" value="1"/>
</dbReference>
<evidence type="ECO:0000256" key="1">
    <source>
        <dbReference type="SAM" id="MobiDB-lite"/>
    </source>
</evidence>
<proteinExistence type="predicted"/>
<feature type="compositionally biased region" description="Low complexity" evidence="1">
    <location>
        <begin position="115"/>
        <end position="125"/>
    </location>
</feature>
<name>A0ABU0ZWL2_9ACTN</name>
<dbReference type="EMBL" id="JAVHUY010000085">
    <property type="protein sequence ID" value="MDQ7911428.1"/>
    <property type="molecule type" value="Genomic_DNA"/>
</dbReference>
<gene>
    <name evidence="2" type="ORF">RB614_43770</name>
</gene>
<evidence type="ECO:0000313" key="3">
    <source>
        <dbReference type="Proteomes" id="UP001230908"/>
    </source>
</evidence>
<feature type="region of interest" description="Disordered" evidence="1">
    <location>
        <begin position="103"/>
        <end position="134"/>
    </location>
</feature>
<reference evidence="2 3" key="1">
    <citation type="submission" date="2023-08" db="EMBL/GenBank/DDBJ databases">
        <title>Phytohabitans sansha sp. nov., isolated from marine sediment.</title>
        <authorList>
            <person name="Zhao Y."/>
            <person name="Yi K."/>
        </authorList>
    </citation>
    <scope>NUCLEOTIDE SEQUENCE [LARGE SCALE GENOMIC DNA]</scope>
    <source>
        <strain evidence="2 3">ZYX-F-186</strain>
    </source>
</reference>
<dbReference type="Proteomes" id="UP001230908">
    <property type="component" value="Unassembled WGS sequence"/>
</dbReference>
<evidence type="ECO:0000313" key="2">
    <source>
        <dbReference type="EMBL" id="MDQ7911428.1"/>
    </source>
</evidence>
<protein>
    <submittedName>
        <fullName evidence="2">PmoA family protein</fullName>
    </submittedName>
</protein>